<keyword evidence="1" id="KW-0479">Metal-binding</keyword>
<dbReference type="PROSITE" id="PS00463">
    <property type="entry name" value="ZN2_CY6_FUNGAL_1"/>
    <property type="match status" value="1"/>
</dbReference>
<name>A0A6G1G153_9PEZI</name>
<dbReference type="AlphaFoldDB" id="A0A6G1G153"/>
<dbReference type="Pfam" id="PF00172">
    <property type="entry name" value="Zn_clus"/>
    <property type="match status" value="1"/>
</dbReference>
<dbReference type="OrthoDB" id="2441642at2759"/>
<evidence type="ECO:0000259" key="6">
    <source>
        <dbReference type="PROSITE" id="PS50048"/>
    </source>
</evidence>
<keyword evidence="5" id="KW-0539">Nucleus</keyword>
<dbReference type="PANTHER" id="PTHR47660:SF3">
    <property type="entry name" value="FINGER DOMAIN PROTEIN, PUTATIVE (AFU_ORTHOLOGUE AFUA_4G03310)-RELATED"/>
    <property type="match status" value="1"/>
</dbReference>
<proteinExistence type="predicted"/>
<evidence type="ECO:0000313" key="9">
    <source>
        <dbReference type="RefSeq" id="XP_033533170.1"/>
    </source>
</evidence>
<evidence type="ECO:0000256" key="1">
    <source>
        <dbReference type="ARBA" id="ARBA00022723"/>
    </source>
</evidence>
<accession>A0A6G1G153</accession>
<sequence>MEKIRCSQCDKSFSQIVIRQKSCQKCSDSKTKCDLRRPICSRCSLRSLTCQYPRSDDTSSNSNSDSREVVFFDTSTKATPLDQFLDNPSLSASPRTLTQRAIDNHTSNTLFDIVHGTIGDFEDFCTPWTIGHSIPDPIFQPDLSLMPSITTRPVLATHSMQTLFRCLRTWPRMIAKGILSPPIIHDTVTPERLMPTALARCYTLTKMWDGQSPGTSFMVLEAVKNEIQTLVDTYQALTEDNLIPALQALVIYTIILLFPSKSQRSVTLLPESLFRDLRNVVYHSVTTGLILPEESTHERPTWSSWIHVSSKRRAIFALYLIHWSYSVYHCLPSYDCKDLGMMPAPAAGYLWHARNQEEWEKLYLKWLVMWDGKEYMQWEYFTIQSGVGLDGRAQLWLEDADEFGIMFMSIGKAISWIS</sequence>
<dbReference type="RefSeq" id="XP_033533170.1">
    <property type="nucleotide sequence ID" value="XM_033680750.1"/>
</dbReference>
<evidence type="ECO:0000313" key="7">
    <source>
        <dbReference type="EMBL" id="KAF1811539.1"/>
    </source>
</evidence>
<dbReference type="SUPFAM" id="SSF57701">
    <property type="entry name" value="Zn2/Cys6 DNA-binding domain"/>
    <property type="match status" value="1"/>
</dbReference>
<keyword evidence="3" id="KW-0805">Transcription regulation</keyword>
<evidence type="ECO:0000256" key="3">
    <source>
        <dbReference type="ARBA" id="ARBA00023015"/>
    </source>
</evidence>
<evidence type="ECO:0000256" key="4">
    <source>
        <dbReference type="ARBA" id="ARBA00023163"/>
    </source>
</evidence>
<keyword evidence="4" id="KW-0804">Transcription</keyword>
<evidence type="ECO:0000313" key="8">
    <source>
        <dbReference type="Proteomes" id="UP000504638"/>
    </source>
</evidence>
<dbReference type="SMART" id="SM00066">
    <property type="entry name" value="GAL4"/>
    <property type="match status" value="1"/>
</dbReference>
<dbReference type="Proteomes" id="UP000504638">
    <property type="component" value="Unplaced"/>
</dbReference>
<dbReference type="GO" id="GO:0008270">
    <property type="term" value="F:zinc ion binding"/>
    <property type="evidence" value="ECO:0007669"/>
    <property type="project" value="InterPro"/>
</dbReference>
<evidence type="ECO:0000256" key="2">
    <source>
        <dbReference type="ARBA" id="ARBA00022833"/>
    </source>
</evidence>
<reference evidence="9" key="3">
    <citation type="submission" date="2025-04" db="UniProtKB">
        <authorList>
            <consortium name="RefSeq"/>
        </authorList>
    </citation>
    <scope>IDENTIFICATION</scope>
    <source>
        <strain evidence="9">CBS 781.70</strain>
    </source>
</reference>
<feature type="domain" description="Zn(2)-C6 fungal-type" evidence="6">
    <location>
        <begin position="22"/>
        <end position="52"/>
    </location>
</feature>
<dbReference type="GeneID" id="54421320"/>
<dbReference type="EMBL" id="ML975161">
    <property type="protein sequence ID" value="KAF1811539.1"/>
    <property type="molecule type" value="Genomic_DNA"/>
</dbReference>
<dbReference type="InterPro" id="IPR036864">
    <property type="entry name" value="Zn2-C6_fun-type_DNA-bd_sf"/>
</dbReference>
<dbReference type="PANTHER" id="PTHR47660">
    <property type="entry name" value="TRANSCRIPTION FACTOR WITH C2H2 AND ZN(2)-CYS(6) DNA BINDING DOMAIN (EUROFUNG)-RELATED-RELATED"/>
    <property type="match status" value="1"/>
</dbReference>
<evidence type="ECO:0000256" key="5">
    <source>
        <dbReference type="ARBA" id="ARBA00023242"/>
    </source>
</evidence>
<organism evidence="7">
    <name type="scientific">Eremomyces bilateralis CBS 781.70</name>
    <dbReference type="NCBI Taxonomy" id="1392243"/>
    <lineage>
        <taxon>Eukaryota</taxon>
        <taxon>Fungi</taxon>
        <taxon>Dikarya</taxon>
        <taxon>Ascomycota</taxon>
        <taxon>Pezizomycotina</taxon>
        <taxon>Dothideomycetes</taxon>
        <taxon>Dothideomycetes incertae sedis</taxon>
        <taxon>Eremomycetales</taxon>
        <taxon>Eremomycetaceae</taxon>
        <taxon>Eremomyces</taxon>
    </lineage>
</organism>
<protein>
    <recommendedName>
        <fullName evidence="6">Zn(2)-C6 fungal-type domain-containing protein</fullName>
    </recommendedName>
</protein>
<reference evidence="7 9" key="1">
    <citation type="submission" date="2020-01" db="EMBL/GenBank/DDBJ databases">
        <authorList>
            <consortium name="DOE Joint Genome Institute"/>
            <person name="Haridas S."/>
            <person name="Albert R."/>
            <person name="Binder M."/>
            <person name="Bloem J."/>
            <person name="Labutti K."/>
            <person name="Salamov A."/>
            <person name="Andreopoulos B."/>
            <person name="Baker S.E."/>
            <person name="Barry K."/>
            <person name="Bills G."/>
            <person name="Bluhm B.H."/>
            <person name="Cannon C."/>
            <person name="Castanera R."/>
            <person name="Culley D.E."/>
            <person name="Daum C."/>
            <person name="Ezra D."/>
            <person name="Gonzalez J.B."/>
            <person name="Henrissat B."/>
            <person name="Kuo A."/>
            <person name="Liang C."/>
            <person name="Lipzen A."/>
            <person name="Lutzoni F."/>
            <person name="Magnuson J."/>
            <person name="Mondo S."/>
            <person name="Nolan M."/>
            <person name="Ohm R."/>
            <person name="Pangilinan J."/>
            <person name="Park H.-J."/>
            <person name="Ramirez L."/>
            <person name="Alfaro M."/>
            <person name="Sun H."/>
            <person name="Tritt A."/>
            <person name="Yoshinaga Y."/>
            <person name="Zwiers L.-H."/>
            <person name="Turgeon B.G."/>
            <person name="Goodwin S.B."/>
            <person name="Spatafora J.W."/>
            <person name="Crous P.W."/>
            <person name="Grigoriev I.V."/>
        </authorList>
    </citation>
    <scope>NUCLEOTIDE SEQUENCE</scope>
    <source>
        <strain evidence="7 9">CBS 781.70</strain>
    </source>
</reference>
<dbReference type="InterPro" id="IPR001138">
    <property type="entry name" value="Zn2Cys6_DnaBD"/>
</dbReference>
<reference evidence="9" key="2">
    <citation type="submission" date="2020-04" db="EMBL/GenBank/DDBJ databases">
        <authorList>
            <consortium name="NCBI Genome Project"/>
        </authorList>
    </citation>
    <scope>NUCLEOTIDE SEQUENCE</scope>
    <source>
        <strain evidence="9">CBS 781.70</strain>
    </source>
</reference>
<dbReference type="Gene3D" id="4.10.240.10">
    <property type="entry name" value="Zn(2)-C6 fungal-type DNA-binding domain"/>
    <property type="match status" value="1"/>
</dbReference>
<gene>
    <name evidence="7 9" type="ORF">P152DRAFT_467154</name>
</gene>
<dbReference type="PROSITE" id="PS50048">
    <property type="entry name" value="ZN2_CY6_FUNGAL_2"/>
    <property type="match status" value="1"/>
</dbReference>
<dbReference type="CDD" id="cd00067">
    <property type="entry name" value="GAL4"/>
    <property type="match status" value="1"/>
</dbReference>
<keyword evidence="2" id="KW-0862">Zinc</keyword>
<dbReference type="GO" id="GO:0000981">
    <property type="term" value="F:DNA-binding transcription factor activity, RNA polymerase II-specific"/>
    <property type="evidence" value="ECO:0007669"/>
    <property type="project" value="InterPro"/>
</dbReference>
<keyword evidence="8" id="KW-1185">Reference proteome</keyword>